<dbReference type="CDD" id="cd06171">
    <property type="entry name" value="Sigma70_r4"/>
    <property type="match status" value="1"/>
</dbReference>
<keyword evidence="8" id="KW-1185">Reference proteome</keyword>
<reference evidence="7 8" key="1">
    <citation type="submission" date="2022-01" db="EMBL/GenBank/DDBJ databases">
        <title>Alkalihalobacillus sp. EGI L200015, a novel bacterium isolated from a salt lake sediment.</title>
        <authorList>
            <person name="Gao L."/>
            <person name="Fang B.-Z."/>
            <person name="Li W.-J."/>
        </authorList>
    </citation>
    <scope>NUCLEOTIDE SEQUENCE [LARGE SCALE GENOMIC DNA]</scope>
    <source>
        <strain evidence="7 8">KCTC 12718</strain>
    </source>
</reference>
<dbReference type="Gene3D" id="1.10.10.10">
    <property type="entry name" value="Winged helix-like DNA-binding domain superfamily/Winged helix DNA-binding domain"/>
    <property type="match status" value="1"/>
</dbReference>
<gene>
    <name evidence="7" type="ORF">L2716_11810</name>
</gene>
<evidence type="ECO:0000256" key="3">
    <source>
        <dbReference type="ARBA" id="ARBA00023082"/>
    </source>
</evidence>
<dbReference type="Pfam" id="PF04542">
    <property type="entry name" value="Sigma70_r2"/>
    <property type="match status" value="1"/>
</dbReference>
<proteinExistence type="inferred from homology"/>
<dbReference type="InterPro" id="IPR039425">
    <property type="entry name" value="RNA_pol_sigma-70-like"/>
</dbReference>
<dbReference type="PANTHER" id="PTHR43133">
    <property type="entry name" value="RNA POLYMERASE ECF-TYPE SIGMA FACTO"/>
    <property type="match status" value="1"/>
</dbReference>
<dbReference type="RefSeq" id="WP_236334865.1">
    <property type="nucleotide sequence ID" value="NZ_JAKIJS010000001.1"/>
</dbReference>
<dbReference type="InterPro" id="IPR007627">
    <property type="entry name" value="RNA_pol_sigma70_r2"/>
</dbReference>
<organism evidence="7 8">
    <name type="scientific">Pseudalkalibacillus berkeleyi</name>
    <dbReference type="NCBI Taxonomy" id="1069813"/>
    <lineage>
        <taxon>Bacteria</taxon>
        <taxon>Bacillati</taxon>
        <taxon>Bacillota</taxon>
        <taxon>Bacilli</taxon>
        <taxon>Bacillales</taxon>
        <taxon>Fictibacillaceae</taxon>
        <taxon>Pseudalkalibacillus</taxon>
    </lineage>
</organism>
<evidence type="ECO:0000259" key="5">
    <source>
        <dbReference type="Pfam" id="PF04542"/>
    </source>
</evidence>
<keyword evidence="3" id="KW-0731">Sigma factor</keyword>
<dbReference type="NCBIfam" id="TIGR02937">
    <property type="entry name" value="sigma70-ECF"/>
    <property type="match status" value="1"/>
</dbReference>
<evidence type="ECO:0000313" key="8">
    <source>
        <dbReference type="Proteomes" id="UP001649381"/>
    </source>
</evidence>
<dbReference type="InterPro" id="IPR013325">
    <property type="entry name" value="RNA_pol_sigma_r2"/>
</dbReference>
<comment type="similarity">
    <text evidence="1">Belongs to the sigma-70 factor family. ECF subfamily.</text>
</comment>
<dbReference type="EMBL" id="JAKIJS010000001">
    <property type="protein sequence ID" value="MCF6138415.1"/>
    <property type="molecule type" value="Genomic_DNA"/>
</dbReference>
<dbReference type="Pfam" id="PF08281">
    <property type="entry name" value="Sigma70_r4_2"/>
    <property type="match status" value="1"/>
</dbReference>
<keyword evidence="4" id="KW-0804">Transcription</keyword>
<feature type="domain" description="RNA polymerase sigma-70 region 2" evidence="5">
    <location>
        <begin position="20"/>
        <end position="87"/>
    </location>
</feature>
<protein>
    <submittedName>
        <fullName evidence="7">RNA polymerase sigma factor</fullName>
    </submittedName>
</protein>
<keyword evidence="2" id="KW-0805">Transcription regulation</keyword>
<name>A0ABS9H427_9BACL</name>
<dbReference type="Proteomes" id="UP001649381">
    <property type="component" value="Unassembled WGS sequence"/>
</dbReference>
<dbReference type="PANTHER" id="PTHR43133:SF51">
    <property type="entry name" value="RNA POLYMERASE SIGMA FACTOR"/>
    <property type="match status" value="1"/>
</dbReference>
<evidence type="ECO:0000256" key="2">
    <source>
        <dbReference type="ARBA" id="ARBA00023015"/>
    </source>
</evidence>
<dbReference type="SUPFAM" id="SSF88946">
    <property type="entry name" value="Sigma2 domain of RNA polymerase sigma factors"/>
    <property type="match status" value="1"/>
</dbReference>
<dbReference type="InterPro" id="IPR036388">
    <property type="entry name" value="WH-like_DNA-bd_sf"/>
</dbReference>
<feature type="domain" description="RNA polymerase sigma factor 70 region 4 type 2" evidence="6">
    <location>
        <begin position="117"/>
        <end position="161"/>
    </location>
</feature>
<accession>A0ABS9H427</accession>
<evidence type="ECO:0000256" key="4">
    <source>
        <dbReference type="ARBA" id="ARBA00023163"/>
    </source>
</evidence>
<sequence>MNDEIVRKAQKGDDEAFGQLIMHYKNDLYAVAFRYFHNEIDALEAIQETTYRAYKSIKKLKDTSVVKPWLIRILANYCLNEIRKRKRLVHSDWLLDQEEEVPIDWNDRLNLQENIFQLKRDLQQVILLKYYQGYTIKEVSNILDKPESTIKTWLYKALKQMRHNMEKEGVTDGK</sequence>
<dbReference type="InterPro" id="IPR014284">
    <property type="entry name" value="RNA_pol_sigma-70_dom"/>
</dbReference>
<evidence type="ECO:0000259" key="6">
    <source>
        <dbReference type="Pfam" id="PF08281"/>
    </source>
</evidence>
<dbReference type="SUPFAM" id="SSF88659">
    <property type="entry name" value="Sigma3 and sigma4 domains of RNA polymerase sigma factors"/>
    <property type="match status" value="1"/>
</dbReference>
<dbReference type="Gene3D" id="1.10.1740.10">
    <property type="match status" value="1"/>
</dbReference>
<dbReference type="InterPro" id="IPR013324">
    <property type="entry name" value="RNA_pol_sigma_r3/r4-like"/>
</dbReference>
<evidence type="ECO:0000256" key="1">
    <source>
        <dbReference type="ARBA" id="ARBA00010641"/>
    </source>
</evidence>
<dbReference type="InterPro" id="IPR013249">
    <property type="entry name" value="RNA_pol_sigma70_r4_t2"/>
</dbReference>
<comment type="caution">
    <text evidence="7">The sequence shown here is derived from an EMBL/GenBank/DDBJ whole genome shotgun (WGS) entry which is preliminary data.</text>
</comment>
<evidence type="ECO:0000313" key="7">
    <source>
        <dbReference type="EMBL" id="MCF6138415.1"/>
    </source>
</evidence>